<name>A0A836GG44_9HYME</name>
<sequence>MLLRWALAVTTGKSRGHGRIARFKFIDVRANGSTMVARLPQQVLLLLVLVTGASTGETEDPRWSTYSARKTSRSSLPRSWPSSSLEHAARETRPSNGKLPETSSWSVERSSPGTRSDLSFLGTVVERSEEDEDGRRMESLGGNDTKDARITSHNPSISSRSSETSQTDPSNRISIESSSSESTTIGYHLVRTSSTSRSSYDIMPTPETQLSFETLVRGNLENTTSMTTYTKNFGIPRRHMRHVPNLCEKFQIGDPIKREFYSPNYPELYPNSTNCVRVLEADKGMLLKLDFRDEFKLEDSPDCRFDFLEVRDGQYGYSNLLGNFCGTNFPPEITSKTRYLWLRFHSDENIEGKGFKAVWNTIPRPTYPGIPPEQEPCIFNITGMEMIIHSDLVKDRKAQAEKEGLPLDCMWIIQVKEGWKIQLVLDVFVLKHPNECEANFVDIFAEKTDISSREKKFCGSIADTIVVAKNIAHLRFYAEPKALNSTFEAVVTAIRDKEKSACRDDEYDCEDMTCIAAELECNGKVNCRFKWDEEDEKCKKKTARLIDSHHIVIILVVFSLIMFGMSFAFVFNCVRKLIRDHRIIQEHIRQSRENRLDELGRKSTPCPISVSTTDLHDHGSESPSLEVLPSKELMPLTTIPQEYTKDLVLEMTYNASDIIDIHQSNNVSNATQERLQESSEEPEMRDNCCQTRESLFESRMPDTMVPYGFTTFGVRAPSSQNGTNHHHHFHLHRQQSQQSPQQSHQSVQSSQTSSQSPQQSSQQQSISQCSGCSPASRGRDGSMGICPKHNPIPAPPGWSTHESSYPLPVPQTAQYPEQLDYPSYQKFQSPKPSREPSSVYRQSPKFIRQATLGSGERYGSIYGSGHGSSNTTSSTSQHSSGNTPTKRQPQPTLDPRYRAEAVIEVDQRRPFSIESTKSAPDVIATH</sequence>
<protein>
    <submittedName>
        <fullName evidence="7">NETO2 protein</fullName>
    </submittedName>
</protein>
<gene>
    <name evidence="7" type="primary">Neto2_1</name>
    <name evidence="7" type="ORF">G6Z76_0013934</name>
</gene>
<keyword evidence="5" id="KW-1133">Transmembrane helix</keyword>
<evidence type="ECO:0000313" key="7">
    <source>
        <dbReference type="EMBL" id="KAG5340766.1"/>
    </source>
</evidence>
<feature type="compositionally biased region" description="Low complexity" evidence="4">
    <location>
        <begin position="73"/>
        <end position="85"/>
    </location>
</feature>
<dbReference type="AlphaFoldDB" id="A0A836GG44"/>
<feature type="compositionally biased region" description="Basic residues" evidence="4">
    <location>
        <begin position="724"/>
        <end position="733"/>
    </location>
</feature>
<keyword evidence="5" id="KW-0472">Membrane</keyword>
<dbReference type="PANTHER" id="PTHR24251:SF28">
    <property type="entry name" value="NEUROPILIN AND TOLLOID-LIKE, ISOFORM B"/>
    <property type="match status" value="1"/>
</dbReference>
<dbReference type="InterPro" id="IPR002172">
    <property type="entry name" value="LDrepeatLR_classA_rpt"/>
</dbReference>
<feature type="transmembrane region" description="Helical" evidence="5">
    <location>
        <begin position="551"/>
        <end position="574"/>
    </location>
</feature>
<evidence type="ECO:0000313" key="8">
    <source>
        <dbReference type="Proteomes" id="UP000669903"/>
    </source>
</evidence>
<dbReference type="PROSITE" id="PS01180">
    <property type="entry name" value="CUB"/>
    <property type="match status" value="2"/>
</dbReference>
<dbReference type="InterPro" id="IPR000859">
    <property type="entry name" value="CUB_dom"/>
</dbReference>
<accession>A0A836GG44</accession>
<proteinExistence type="predicted"/>
<dbReference type="Pfam" id="PF00431">
    <property type="entry name" value="CUB"/>
    <property type="match status" value="2"/>
</dbReference>
<dbReference type="FunFam" id="2.60.120.290:FF:000013">
    <property type="entry name" value="Membrane frizzled-related protein"/>
    <property type="match status" value="1"/>
</dbReference>
<dbReference type="CDD" id="cd00112">
    <property type="entry name" value="LDLa"/>
    <property type="match status" value="1"/>
</dbReference>
<feature type="compositionally biased region" description="Basic and acidic residues" evidence="4">
    <location>
        <begin position="133"/>
        <end position="150"/>
    </location>
</feature>
<feature type="region of interest" description="Disordered" evidence="4">
    <location>
        <begin position="56"/>
        <end position="186"/>
    </location>
</feature>
<keyword evidence="5" id="KW-0812">Transmembrane</keyword>
<feature type="compositionally biased region" description="Polar residues" evidence="4">
    <location>
        <begin position="664"/>
        <end position="673"/>
    </location>
</feature>
<dbReference type="PROSITE" id="PS50068">
    <property type="entry name" value="LDLRA_2"/>
    <property type="match status" value="1"/>
</dbReference>
<evidence type="ECO:0000256" key="1">
    <source>
        <dbReference type="ARBA" id="ARBA00022737"/>
    </source>
</evidence>
<feature type="compositionally biased region" description="Low complexity" evidence="4">
    <location>
        <begin position="858"/>
        <end position="883"/>
    </location>
</feature>
<feature type="compositionally biased region" description="Polar residues" evidence="4">
    <location>
        <begin position="101"/>
        <end position="117"/>
    </location>
</feature>
<dbReference type="SMART" id="SM00042">
    <property type="entry name" value="CUB"/>
    <property type="match status" value="2"/>
</dbReference>
<evidence type="ECO:0000256" key="5">
    <source>
        <dbReference type="SAM" id="Phobius"/>
    </source>
</evidence>
<dbReference type="CDD" id="cd00041">
    <property type="entry name" value="CUB"/>
    <property type="match status" value="2"/>
</dbReference>
<feature type="domain" description="CUB" evidence="6">
    <location>
        <begin position="247"/>
        <end position="362"/>
    </location>
</feature>
<feature type="non-terminal residue" evidence="7">
    <location>
        <position position="926"/>
    </location>
</feature>
<feature type="disulfide bond" evidence="3">
    <location>
        <begin position="509"/>
        <end position="527"/>
    </location>
</feature>
<comment type="caution">
    <text evidence="3">Lacks conserved residue(s) required for the propagation of feature annotation.</text>
</comment>
<feature type="domain" description="CUB" evidence="6">
    <location>
        <begin position="377"/>
        <end position="494"/>
    </location>
</feature>
<evidence type="ECO:0000259" key="6">
    <source>
        <dbReference type="PROSITE" id="PS01180"/>
    </source>
</evidence>
<feature type="compositionally biased region" description="Low complexity" evidence="4">
    <location>
        <begin position="734"/>
        <end position="770"/>
    </location>
</feature>
<dbReference type="Gene3D" id="2.60.120.290">
    <property type="entry name" value="Spermadhesin, CUB domain"/>
    <property type="match status" value="2"/>
</dbReference>
<comment type="caution">
    <text evidence="7">The sequence shown here is derived from an EMBL/GenBank/DDBJ whole genome shotgun (WGS) entry which is preliminary data.</text>
</comment>
<dbReference type="InterPro" id="IPR035914">
    <property type="entry name" value="Sperma_CUB_dom_sf"/>
</dbReference>
<evidence type="ECO:0000256" key="4">
    <source>
        <dbReference type="SAM" id="MobiDB-lite"/>
    </source>
</evidence>
<organism evidence="7 8">
    <name type="scientific">Acromyrmex charruanus</name>
    <dbReference type="NCBI Taxonomy" id="2715315"/>
    <lineage>
        <taxon>Eukaryota</taxon>
        <taxon>Metazoa</taxon>
        <taxon>Ecdysozoa</taxon>
        <taxon>Arthropoda</taxon>
        <taxon>Hexapoda</taxon>
        <taxon>Insecta</taxon>
        <taxon>Pterygota</taxon>
        <taxon>Neoptera</taxon>
        <taxon>Endopterygota</taxon>
        <taxon>Hymenoptera</taxon>
        <taxon>Apocrita</taxon>
        <taxon>Aculeata</taxon>
        <taxon>Formicoidea</taxon>
        <taxon>Formicidae</taxon>
        <taxon>Myrmicinae</taxon>
        <taxon>Acromyrmex</taxon>
    </lineage>
</organism>
<keyword evidence="2 3" id="KW-1015">Disulfide bond</keyword>
<dbReference type="SUPFAM" id="SSF49854">
    <property type="entry name" value="Spermadhesin, CUB domain"/>
    <property type="match status" value="2"/>
</dbReference>
<feature type="non-terminal residue" evidence="7">
    <location>
        <position position="1"/>
    </location>
</feature>
<keyword evidence="1" id="KW-0677">Repeat</keyword>
<evidence type="ECO:0000256" key="2">
    <source>
        <dbReference type="ARBA" id="ARBA00023157"/>
    </source>
</evidence>
<dbReference type="SMART" id="SM00192">
    <property type="entry name" value="LDLa"/>
    <property type="match status" value="1"/>
</dbReference>
<dbReference type="PANTHER" id="PTHR24251">
    <property type="entry name" value="OVOCHYMASE-RELATED"/>
    <property type="match status" value="1"/>
</dbReference>
<evidence type="ECO:0000256" key="3">
    <source>
        <dbReference type="PROSITE-ProRule" id="PRU00124"/>
    </source>
</evidence>
<feature type="region of interest" description="Disordered" evidence="4">
    <location>
        <begin position="715"/>
        <end position="926"/>
    </location>
</feature>
<dbReference type="EMBL" id="JAANIC010003352">
    <property type="protein sequence ID" value="KAG5340766.1"/>
    <property type="molecule type" value="Genomic_DNA"/>
</dbReference>
<feature type="compositionally biased region" description="Low complexity" evidence="4">
    <location>
        <begin position="156"/>
        <end position="185"/>
    </location>
</feature>
<keyword evidence="8" id="KW-1185">Reference proteome</keyword>
<feature type="compositionally biased region" description="Basic and acidic residues" evidence="4">
    <location>
        <begin position="674"/>
        <end position="686"/>
    </location>
</feature>
<feature type="compositionally biased region" description="Polar residues" evidence="4">
    <location>
        <begin position="825"/>
        <end position="841"/>
    </location>
</feature>
<feature type="region of interest" description="Disordered" evidence="4">
    <location>
        <begin position="664"/>
        <end position="687"/>
    </location>
</feature>
<reference evidence="7" key="1">
    <citation type="submission" date="2020-03" db="EMBL/GenBank/DDBJ databases">
        <title>Relaxed selection underlies rapid genomic changes in the transitions from sociality to social parasitism in ants.</title>
        <authorList>
            <person name="Bi X."/>
        </authorList>
    </citation>
    <scope>NUCLEOTIDE SEQUENCE</scope>
    <source>
        <strain evidence="7">BGI-DK2014a</strain>
        <tissue evidence="7">Whole body</tissue>
    </source>
</reference>
<feature type="compositionally biased region" description="Basic and acidic residues" evidence="4">
    <location>
        <begin position="895"/>
        <end position="911"/>
    </location>
</feature>
<dbReference type="Proteomes" id="UP000669903">
    <property type="component" value="Unassembled WGS sequence"/>
</dbReference>
<feature type="disulfide bond" evidence="3">
    <location>
        <begin position="502"/>
        <end position="514"/>
    </location>
</feature>